<comment type="caution">
    <text evidence="2">The sequence shown here is derived from an EMBL/GenBank/DDBJ whole genome shotgun (WGS) entry which is preliminary data.</text>
</comment>
<name>A0A401LQF1_9BACE</name>
<reference evidence="2 3" key="1">
    <citation type="submission" date="2018-10" db="EMBL/GenBank/DDBJ databases">
        <title>Draft Genome Sequence of Bacteroides sp. KCTC 15687.</title>
        <authorList>
            <person name="Yu S.Y."/>
            <person name="Kim J.S."/>
            <person name="Oh B.S."/>
            <person name="Park S.H."/>
            <person name="Kang S.W."/>
            <person name="Park J.E."/>
            <person name="Choi S.H."/>
            <person name="Han K.I."/>
            <person name="Lee K.C."/>
            <person name="Eom M.K."/>
            <person name="Suh M.K."/>
            <person name="Lee D.H."/>
            <person name="Yoon H."/>
            <person name="Kim B."/>
            <person name="Yang S.J."/>
            <person name="Lee J.S."/>
            <person name="Lee J.H."/>
        </authorList>
    </citation>
    <scope>NUCLEOTIDE SEQUENCE [LARGE SCALE GENOMIC DNA]</scope>
    <source>
        <strain evidence="2 3">KCTC 15687</strain>
    </source>
</reference>
<dbReference type="Proteomes" id="UP000288079">
    <property type="component" value="Unassembled WGS sequence"/>
</dbReference>
<gene>
    <name evidence="2" type="ORF">KGMB02408_06540</name>
</gene>
<protein>
    <recommendedName>
        <fullName evidence="4">DUF1573 domain-containing protein</fullName>
    </recommendedName>
</protein>
<keyword evidence="1" id="KW-1133">Transmembrane helix</keyword>
<evidence type="ECO:0000256" key="1">
    <source>
        <dbReference type="SAM" id="Phobius"/>
    </source>
</evidence>
<evidence type="ECO:0000313" key="2">
    <source>
        <dbReference type="EMBL" id="GCB33709.1"/>
    </source>
</evidence>
<dbReference type="AlphaFoldDB" id="A0A401LQF1"/>
<feature type="transmembrane region" description="Helical" evidence="1">
    <location>
        <begin position="9"/>
        <end position="27"/>
    </location>
</feature>
<dbReference type="EMBL" id="BHWB01000002">
    <property type="protein sequence ID" value="GCB33709.1"/>
    <property type="molecule type" value="Genomic_DNA"/>
</dbReference>
<evidence type="ECO:0008006" key="4">
    <source>
        <dbReference type="Google" id="ProtNLM"/>
    </source>
</evidence>
<dbReference type="InterPro" id="IPR013783">
    <property type="entry name" value="Ig-like_fold"/>
</dbReference>
<accession>A0A401LQF1</accession>
<dbReference type="InterPro" id="IPR011467">
    <property type="entry name" value="DUF1573"/>
</dbReference>
<keyword evidence="1" id="KW-0472">Membrane</keyword>
<proteinExistence type="predicted"/>
<evidence type="ECO:0000313" key="3">
    <source>
        <dbReference type="Proteomes" id="UP000288079"/>
    </source>
</evidence>
<dbReference type="Gene3D" id="2.60.40.10">
    <property type="entry name" value="Immunoglobulins"/>
    <property type="match status" value="1"/>
</dbReference>
<keyword evidence="3" id="KW-1185">Reference proteome</keyword>
<organism evidence="2 3">
    <name type="scientific">Bacteroides faecalis</name>
    <dbReference type="NCBI Taxonomy" id="2447885"/>
    <lineage>
        <taxon>Bacteria</taxon>
        <taxon>Pseudomonadati</taxon>
        <taxon>Bacteroidota</taxon>
        <taxon>Bacteroidia</taxon>
        <taxon>Bacteroidales</taxon>
        <taxon>Bacteroidaceae</taxon>
        <taxon>Bacteroides</taxon>
    </lineage>
</organism>
<sequence>MNMRRIKEYFIYLLIMFISIISILFALTKPSKEKPILPIDVGLNHTFDSISQVKFSGKVVNFGVVPADTVLKAKFILYNVGKYPLKIEGINPDCSCTDYFLSNDIVSVGDSTLLVLIYSTKDKLGEQELHTIIKMNTTEKMYKVTLKADIES</sequence>
<keyword evidence="1" id="KW-0812">Transmembrane</keyword>
<dbReference type="Pfam" id="PF07610">
    <property type="entry name" value="DUF1573"/>
    <property type="match status" value="1"/>
</dbReference>